<sequence>MKISDILEPCSLKLVTGDPERTISGFYACDLLSWVISHAKEGDLWVTVMNNINILAVASLVDVACIVIPEDIEIPDSLTEKAREREVTLLSTPLQAAELIIKAYELSKNFS</sequence>
<dbReference type="SUPFAM" id="SSF75138">
    <property type="entry name" value="HprK N-terminal domain-like"/>
    <property type="match status" value="1"/>
</dbReference>
<dbReference type="AlphaFoldDB" id="A0A9D1LBA6"/>
<evidence type="ECO:0000313" key="2">
    <source>
        <dbReference type="Proteomes" id="UP000824089"/>
    </source>
</evidence>
<organism evidence="1 2">
    <name type="scientific">Candidatus Egerieisoma faecipullorum</name>
    <dbReference type="NCBI Taxonomy" id="2840963"/>
    <lineage>
        <taxon>Bacteria</taxon>
        <taxon>Bacillati</taxon>
        <taxon>Bacillota</taxon>
        <taxon>Clostridia</taxon>
        <taxon>Eubacteriales</taxon>
        <taxon>Clostridiaceae</taxon>
        <taxon>Clostridiaceae incertae sedis</taxon>
        <taxon>Candidatus Egerieisoma</taxon>
    </lineage>
</organism>
<dbReference type="Gene3D" id="3.40.1390.20">
    <property type="entry name" value="HprK N-terminal domain-like"/>
    <property type="match status" value="1"/>
</dbReference>
<reference evidence="1" key="1">
    <citation type="submission" date="2020-10" db="EMBL/GenBank/DDBJ databases">
        <authorList>
            <person name="Gilroy R."/>
        </authorList>
    </citation>
    <scope>NUCLEOTIDE SEQUENCE</scope>
    <source>
        <strain evidence="1">CHK195-4489</strain>
    </source>
</reference>
<protein>
    <submittedName>
        <fullName evidence="1">AraC family transcriptional regulator</fullName>
    </submittedName>
</protein>
<dbReference type="Proteomes" id="UP000824089">
    <property type="component" value="Unassembled WGS sequence"/>
</dbReference>
<name>A0A9D1LBA6_9CLOT</name>
<comment type="caution">
    <text evidence="1">The sequence shown here is derived from an EMBL/GenBank/DDBJ whole genome shotgun (WGS) entry which is preliminary data.</text>
</comment>
<reference evidence="1" key="2">
    <citation type="journal article" date="2021" name="PeerJ">
        <title>Extensive microbial diversity within the chicken gut microbiome revealed by metagenomics and culture.</title>
        <authorList>
            <person name="Gilroy R."/>
            <person name="Ravi A."/>
            <person name="Getino M."/>
            <person name="Pursley I."/>
            <person name="Horton D.L."/>
            <person name="Alikhan N.F."/>
            <person name="Baker D."/>
            <person name="Gharbi K."/>
            <person name="Hall N."/>
            <person name="Watson M."/>
            <person name="Adriaenssens E.M."/>
            <person name="Foster-Nyarko E."/>
            <person name="Jarju S."/>
            <person name="Secka A."/>
            <person name="Antonio M."/>
            <person name="Oren A."/>
            <person name="Chaudhuri R.R."/>
            <person name="La Ragione R."/>
            <person name="Hildebrand F."/>
            <person name="Pallen M.J."/>
        </authorList>
    </citation>
    <scope>NUCLEOTIDE SEQUENCE</scope>
    <source>
        <strain evidence="1">CHK195-4489</strain>
    </source>
</reference>
<dbReference type="InterPro" id="IPR028979">
    <property type="entry name" value="Ser_kin/Pase_Hpr-like_N_sf"/>
</dbReference>
<accession>A0A9D1LBA6</accession>
<proteinExistence type="predicted"/>
<gene>
    <name evidence="1" type="ORF">IAD50_07075</name>
</gene>
<dbReference type="EMBL" id="DVMM01000147">
    <property type="protein sequence ID" value="HIU30038.1"/>
    <property type="molecule type" value="Genomic_DNA"/>
</dbReference>
<evidence type="ECO:0000313" key="1">
    <source>
        <dbReference type="EMBL" id="HIU30038.1"/>
    </source>
</evidence>